<name>A0A9W8HPK5_9FUNG</name>
<evidence type="ECO:0000313" key="2">
    <source>
        <dbReference type="EMBL" id="KAJ2790064.1"/>
    </source>
</evidence>
<organism evidence="2 3">
    <name type="scientific">Coemansia guatemalensis</name>
    <dbReference type="NCBI Taxonomy" id="2761395"/>
    <lineage>
        <taxon>Eukaryota</taxon>
        <taxon>Fungi</taxon>
        <taxon>Fungi incertae sedis</taxon>
        <taxon>Zoopagomycota</taxon>
        <taxon>Kickxellomycotina</taxon>
        <taxon>Kickxellomycetes</taxon>
        <taxon>Kickxellales</taxon>
        <taxon>Kickxellaceae</taxon>
        <taxon>Coemansia</taxon>
    </lineage>
</organism>
<gene>
    <name evidence="2" type="ORF">H4R20_007076</name>
</gene>
<proteinExistence type="predicted"/>
<sequence length="308" mass="34376">MVRPPAILEMLSEASPGAEYVKRLQQAHNESKRPGKLADAPTGQLRGLRRLVIDEVDQILLLPSKNASEKKKLLRKQKPRPGQRLIDDILLNTCGLSRLRNLINEATRKAVERASKEDNDGDRRIKNAKGWRKRNDPVLGRATEPRVLPARDVDPAVAALRQLCDLVGPQSLQIVALSATCNSSLQRWMQLRGWMSSRPALLDNSEATVVTPKLTTHYCLVIEDEKSVRNLRPNIPLPESADVERTSTNQSSDNPWEADVRNRSDQNQVAVMELMAEVAINAIEAIQPRGSVIIFTRSDASIPQFARV</sequence>
<reference evidence="2" key="1">
    <citation type="submission" date="2022-07" db="EMBL/GenBank/DDBJ databases">
        <title>Phylogenomic reconstructions and comparative analyses of Kickxellomycotina fungi.</title>
        <authorList>
            <person name="Reynolds N.K."/>
            <person name="Stajich J.E."/>
            <person name="Barry K."/>
            <person name="Grigoriev I.V."/>
            <person name="Crous P."/>
            <person name="Smith M.E."/>
        </authorList>
    </citation>
    <scope>NUCLEOTIDE SEQUENCE</scope>
    <source>
        <strain evidence="2">NRRL 1565</strain>
    </source>
</reference>
<dbReference type="OrthoDB" id="10256233at2759"/>
<evidence type="ECO:0000256" key="1">
    <source>
        <dbReference type="SAM" id="MobiDB-lite"/>
    </source>
</evidence>
<feature type="non-terminal residue" evidence="2">
    <location>
        <position position="308"/>
    </location>
</feature>
<keyword evidence="3" id="KW-1185">Reference proteome</keyword>
<comment type="caution">
    <text evidence="2">The sequence shown here is derived from an EMBL/GenBank/DDBJ whole genome shotgun (WGS) entry which is preliminary data.</text>
</comment>
<dbReference type="EMBL" id="JANBUO010003631">
    <property type="protein sequence ID" value="KAJ2790064.1"/>
    <property type="molecule type" value="Genomic_DNA"/>
</dbReference>
<dbReference type="AlphaFoldDB" id="A0A9W8HPK5"/>
<accession>A0A9W8HPK5</accession>
<dbReference type="Proteomes" id="UP001140094">
    <property type="component" value="Unassembled WGS sequence"/>
</dbReference>
<feature type="region of interest" description="Disordered" evidence="1">
    <location>
        <begin position="232"/>
        <end position="262"/>
    </location>
</feature>
<evidence type="ECO:0000313" key="3">
    <source>
        <dbReference type="Proteomes" id="UP001140094"/>
    </source>
</evidence>
<protein>
    <submittedName>
        <fullName evidence="2">Uncharacterized protein</fullName>
    </submittedName>
</protein>